<evidence type="ECO:0000256" key="8">
    <source>
        <dbReference type="SAM" id="MobiDB-lite"/>
    </source>
</evidence>
<keyword evidence="4" id="KW-0106">Calcium</keyword>
<dbReference type="Gene3D" id="3.10.100.10">
    <property type="entry name" value="Mannose-Binding Protein A, subunit A"/>
    <property type="match status" value="1"/>
</dbReference>
<evidence type="ECO:0000256" key="9">
    <source>
        <dbReference type="SAM" id="SignalP"/>
    </source>
</evidence>
<dbReference type="InterPro" id="IPR001304">
    <property type="entry name" value="C-type_lectin-like"/>
</dbReference>
<dbReference type="InterPro" id="IPR051077">
    <property type="entry name" value="Ca-dependent_lectin"/>
</dbReference>
<dbReference type="PROSITE" id="PS50041">
    <property type="entry name" value="C_TYPE_LECTIN_2"/>
    <property type="match status" value="1"/>
</dbReference>
<evidence type="ECO:0000256" key="1">
    <source>
        <dbReference type="ARBA" id="ARBA00022729"/>
    </source>
</evidence>
<dbReference type="PROSITE" id="PS00615">
    <property type="entry name" value="C_TYPE_LECTIN_1"/>
    <property type="match status" value="1"/>
</dbReference>
<dbReference type="SUPFAM" id="SSF56436">
    <property type="entry name" value="C-type lectin-like"/>
    <property type="match status" value="1"/>
</dbReference>
<evidence type="ECO:0000256" key="3">
    <source>
        <dbReference type="ARBA" id="ARBA00022737"/>
    </source>
</evidence>
<keyword evidence="3" id="KW-0677">Repeat</keyword>
<proteinExistence type="predicted"/>
<feature type="compositionally biased region" description="Low complexity" evidence="8">
    <location>
        <begin position="134"/>
        <end position="147"/>
    </location>
</feature>
<keyword evidence="6" id="KW-1015">Disulfide bond</keyword>
<evidence type="ECO:0000256" key="2">
    <source>
        <dbReference type="ARBA" id="ARBA00022734"/>
    </source>
</evidence>
<dbReference type="SMART" id="SM00034">
    <property type="entry name" value="CLECT"/>
    <property type="match status" value="1"/>
</dbReference>
<keyword evidence="12" id="KW-1185">Reference proteome</keyword>
<evidence type="ECO:0000259" key="10">
    <source>
        <dbReference type="PROSITE" id="PS50041"/>
    </source>
</evidence>
<dbReference type="SUPFAM" id="SSF57944">
    <property type="entry name" value="Triple coiled coil domain of C-type lectins"/>
    <property type="match status" value="1"/>
</dbReference>
<feature type="domain" description="C-type lectin" evidence="10">
    <location>
        <begin position="266"/>
        <end position="370"/>
    </location>
</feature>
<gene>
    <name evidence="11" type="ORF">MRATA1EN1_LOCUS26682</name>
</gene>
<dbReference type="Gene3D" id="1.20.5.360">
    <property type="entry name" value="SFTPD helical domain"/>
    <property type="match status" value="1"/>
</dbReference>
<dbReference type="InterPro" id="IPR018378">
    <property type="entry name" value="C-type_lectin_CS"/>
</dbReference>
<dbReference type="Proteomes" id="UP001176941">
    <property type="component" value="Chromosome 7"/>
</dbReference>
<organism evidence="11 12">
    <name type="scientific">Rangifer tarandus platyrhynchus</name>
    <name type="common">Svalbard reindeer</name>
    <dbReference type="NCBI Taxonomy" id="3082113"/>
    <lineage>
        <taxon>Eukaryota</taxon>
        <taxon>Metazoa</taxon>
        <taxon>Chordata</taxon>
        <taxon>Craniata</taxon>
        <taxon>Vertebrata</taxon>
        <taxon>Euteleostomi</taxon>
        <taxon>Mammalia</taxon>
        <taxon>Eutheria</taxon>
        <taxon>Laurasiatheria</taxon>
        <taxon>Artiodactyla</taxon>
        <taxon>Ruminantia</taxon>
        <taxon>Pecora</taxon>
        <taxon>Cervidae</taxon>
        <taxon>Odocoileinae</taxon>
        <taxon>Rangifer</taxon>
    </lineage>
</organism>
<accession>A0ABN8ZUY2</accession>
<dbReference type="PANTHER" id="PTHR24024:SF15">
    <property type="entry name" value="PULMONARY SURFACTANT-ASSOCIATED PROTEIN D"/>
    <property type="match status" value="1"/>
</dbReference>
<evidence type="ECO:0000313" key="11">
    <source>
        <dbReference type="EMBL" id="CAI9177720.1"/>
    </source>
</evidence>
<feature type="chain" id="PRO_5045513447" description="C-type lectin domain-containing protein" evidence="9">
    <location>
        <begin position="21"/>
        <end position="371"/>
    </location>
</feature>
<feature type="compositionally biased region" description="Basic and acidic residues" evidence="8">
    <location>
        <begin position="196"/>
        <end position="210"/>
    </location>
</feature>
<feature type="compositionally biased region" description="Low complexity" evidence="8">
    <location>
        <begin position="71"/>
        <end position="87"/>
    </location>
</feature>
<dbReference type="PANTHER" id="PTHR24024">
    <property type="entry name" value="PULMONARY SURFACTANT-ASSOCIATED PROTEIN A"/>
    <property type="match status" value="1"/>
</dbReference>
<keyword evidence="1 9" id="KW-0732">Signal</keyword>
<feature type="signal peptide" evidence="9">
    <location>
        <begin position="1"/>
        <end position="20"/>
    </location>
</feature>
<dbReference type="EMBL" id="OX459943">
    <property type="protein sequence ID" value="CAI9177720.1"/>
    <property type="molecule type" value="Genomic_DNA"/>
</dbReference>
<evidence type="ECO:0000256" key="5">
    <source>
        <dbReference type="ARBA" id="ARBA00023119"/>
    </source>
</evidence>
<evidence type="ECO:0000256" key="4">
    <source>
        <dbReference type="ARBA" id="ARBA00022837"/>
    </source>
</evidence>
<feature type="region of interest" description="Disordered" evidence="8">
    <location>
        <begin position="41"/>
        <end position="220"/>
    </location>
</feature>
<dbReference type="InterPro" id="IPR016186">
    <property type="entry name" value="C-type_lectin-like/link_sf"/>
</dbReference>
<reference evidence="11" key="1">
    <citation type="submission" date="2023-04" db="EMBL/GenBank/DDBJ databases">
        <authorList>
            <consortium name="ELIXIR-Norway"/>
        </authorList>
    </citation>
    <scope>NUCLEOTIDE SEQUENCE [LARGE SCALE GENOMIC DNA]</scope>
</reference>
<sequence>MLLLPLSVLLLLTQPWRSLGAEMKIYSQKTLANGCNLVACSPPEGGLPGRDGQDGREDPRREKGDPDSPEPAGQAGRPRPAGPIGPKGDNGSAGEPRPKGDTGPPGPPGMPGPAGRKGSSGRQGSMGPPGTPGPKGETGPKGEAGAPGMQGSPGPAGLKGERGAPGETGAPGRAGAAGPAGAIGPQGPSGARGSRGLKEDRSTLGERGAKGESGLAGKEDLGAPLGFLERQLRRLQKGFSQYKKVVLFPDGLAVGEKIFKTAGAVKSYSDARQVCREAKGQLASPRSAAENEAVAQLVRAKNHDAFLGMNDISTEGRFTYSTGESLVYSNWANGEPNNNNAGQPENCVQIYSEGKWNDIPCSTELLVICEF</sequence>
<keyword evidence="2" id="KW-0430">Lectin</keyword>
<evidence type="ECO:0000256" key="7">
    <source>
        <dbReference type="ARBA" id="ARBA00023278"/>
    </source>
</evidence>
<dbReference type="Pfam" id="PF00059">
    <property type="entry name" value="Lectin_C"/>
    <property type="match status" value="1"/>
</dbReference>
<keyword evidence="5" id="KW-0176">Collagen</keyword>
<keyword evidence="7" id="KW-0379">Hydroxylation</keyword>
<protein>
    <recommendedName>
        <fullName evidence="10">C-type lectin domain-containing protein</fullName>
    </recommendedName>
</protein>
<dbReference type="InterPro" id="IPR016187">
    <property type="entry name" value="CTDL_fold"/>
</dbReference>
<dbReference type="InterPro" id="IPR015097">
    <property type="entry name" value="Surfac_D-trimer"/>
</dbReference>
<feature type="compositionally biased region" description="Low complexity" evidence="8">
    <location>
        <begin position="165"/>
        <end position="191"/>
    </location>
</feature>
<evidence type="ECO:0000256" key="6">
    <source>
        <dbReference type="ARBA" id="ARBA00023157"/>
    </source>
</evidence>
<evidence type="ECO:0000313" key="12">
    <source>
        <dbReference type="Proteomes" id="UP001176941"/>
    </source>
</evidence>
<name>A0ABN8ZUY2_RANTA</name>
<dbReference type="Pfam" id="PF09006">
    <property type="entry name" value="Surfac_D-trimer"/>
    <property type="match status" value="1"/>
</dbReference>
<feature type="compositionally biased region" description="Basic and acidic residues" evidence="8">
    <location>
        <begin position="51"/>
        <end position="66"/>
    </location>
</feature>